<evidence type="ECO:0000256" key="1">
    <source>
        <dbReference type="SAM" id="MobiDB-lite"/>
    </source>
</evidence>
<dbReference type="InterPro" id="IPR036913">
    <property type="entry name" value="YegP-like_sf"/>
</dbReference>
<evidence type="ECO:0000313" key="3">
    <source>
        <dbReference type="EMBL" id="GAA1293036.1"/>
    </source>
</evidence>
<feature type="compositionally biased region" description="Basic and acidic residues" evidence="1">
    <location>
        <begin position="148"/>
        <end position="158"/>
    </location>
</feature>
<evidence type="ECO:0000259" key="2">
    <source>
        <dbReference type="Pfam" id="PF07411"/>
    </source>
</evidence>
<dbReference type="Pfam" id="PF07411">
    <property type="entry name" value="DUF1508"/>
    <property type="match status" value="1"/>
</dbReference>
<proteinExistence type="predicted"/>
<reference evidence="3 4" key="1">
    <citation type="journal article" date="2019" name="Int. J. Syst. Evol. Microbiol.">
        <title>The Global Catalogue of Microorganisms (GCM) 10K type strain sequencing project: providing services to taxonomists for standard genome sequencing and annotation.</title>
        <authorList>
            <consortium name="The Broad Institute Genomics Platform"/>
            <consortium name="The Broad Institute Genome Sequencing Center for Infectious Disease"/>
            <person name="Wu L."/>
            <person name="Ma J."/>
        </authorList>
    </citation>
    <scope>NUCLEOTIDE SEQUENCE [LARGE SCALE GENOMIC DNA]</scope>
    <source>
        <strain evidence="3 4">JCM 11448</strain>
    </source>
</reference>
<accession>A0ABN1XCB6</accession>
<comment type="caution">
    <text evidence="3">The sequence shown here is derived from an EMBL/GenBank/DDBJ whole genome shotgun (WGS) entry which is preliminary data.</text>
</comment>
<dbReference type="SUPFAM" id="SSF160113">
    <property type="entry name" value="YegP-like"/>
    <property type="match status" value="1"/>
</dbReference>
<protein>
    <recommendedName>
        <fullName evidence="2">DUF1508 domain-containing protein</fullName>
    </recommendedName>
</protein>
<feature type="region of interest" description="Disordered" evidence="1">
    <location>
        <begin position="131"/>
        <end position="158"/>
    </location>
</feature>
<dbReference type="InterPro" id="IPR010879">
    <property type="entry name" value="DUF1508"/>
</dbReference>
<dbReference type="EMBL" id="BAAAIH010000052">
    <property type="protein sequence ID" value="GAA1293036.1"/>
    <property type="molecule type" value="Genomic_DNA"/>
</dbReference>
<evidence type="ECO:0000313" key="4">
    <source>
        <dbReference type="Proteomes" id="UP001500282"/>
    </source>
</evidence>
<dbReference type="Gene3D" id="2.30.29.80">
    <property type="match status" value="1"/>
</dbReference>
<dbReference type="Proteomes" id="UP001500282">
    <property type="component" value="Unassembled WGS sequence"/>
</dbReference>
<feature type="region of interest" description="Disordered" evidence="1">
    <location>
        <begin position="37"/>
        <end position="81"/>
    </location>
</feature>
<feature type="domain" description="DUF1508" evidence="2">
    <location>
        <begin position="104"/>
        <end position="151"/>
    </location>
</feature>
<organism evidence="3 4">
    <name type="scientific">Streptomyces javensis</name>
    <dbReference type="NCBI Taxonomy" id="114698"/>
    <lineage>
        <taxon>Bacteria</taxon>
        <taxon>Bacillati</taxon>
        <taxon>Actinomycetota</taxon>
        <taxon>Actinomycetes</taxon>
        <taxon>Kitasatosporales</taxon>
        <taxon>Streptomycetaceae</taxon>
        <taxon>Streptomyces</taxon>
        <taxon>Streptomyces violaceusniger group</taxon>
    </lineage>
</organism>
<name>A0ABN1XCB6_9ACTN</name>
<keyword evidence="4" id="KW-1185">Reference proteome</keyword>
<dbReference type="PANTHER" id="PTHR40606">
    <property type="match status" value="1"/>
</dbReference>
<sequence length="158" mass="16715">MPRECEPGLRECEPALPALRWFEGAGTATKCPADHAAEPHIGAFPSPPLPATRGSAPGPQRSGAEPQLWEGAGRGQPAAGGKRYAGHALMEVASMAGKFEIYEDKRGKHRFRLKAGNGEIIAVGEAYESKSAAQKGVESVKKNAPTAEIKEIPTDKSE</sequence>
<dbReference type="InterPro" id="IPR051141">
    <property type="entry name" value="UPF0339_domain"/>
</dbReference>
<dbReference type="PANTHER" id="PTHR40606:SF1">
    <property type="entry name" value="UPF0339 PROTEIN YEGP"/>
    <property type="match status" value="1"/>
</dbReference>
<gene>
    <name evidence="3" type="ORF">GCM10009579_68400</name>
</gene>